<feature type="transmembrane region" description="Helical" evidence="1">
    <location>
        <begin position="33"/>
        <end position="52"/>
    </location>
</feature>
<sequence>MDSITNVLKKHCDRVEAKRKDGPLSFCSNLSSIRSYFLFYPICLLYPLYPYLK</sequence>
<organism evidence="2 3">
    <name type="scientific">Candidatus Electronema aureum</name>
    <dbReference type="NCBI Taxonomy" id="2005002"/>
    <lineage>
        <taxon>Bacteria</taxon>
        <taxon>Pseudomonadati</taxon>
        <taxon>Thermodesulfobacteriota</taxon>
        <taxon>Desulfobulbia</taxon>
        <taxon>Desulfobulbales</taxon>
        <taxon>Desulfobulbaceae</taxon>
        <taxon>Candidatus Electronema</taxon>
    </lineage>
</organism>
<gene>
    <name evidence="2" type="ORF">CDV28_1483</name>
</gene>
<name>A0A521FZ54_9BACT</name>
<evidence type="ECO:0000313" key="2">
    <source>
        <dbReference type="EMBL" id="TAA73931.1"/>
    </source>
</evidence>
<keyword evidence="3" id="KW-1185">Reference proteome</keyword>
<dbReference type="EMBL" id="NQJD01000048">
    <property type="protein sequence ID" value="TAA73931.1"/>
    <property type="molecule type" value="Genomic_DNA"/>
</dbReference>
<keyword evidence="1" id="KW-1133">Transmembrane helix</keyword>
<evidence type="ECO:0000256" key="1">
    <source>
        <dbReference type="SAM" id="Phobius"/>
    </source>
</evidence>
<proteinExistence type="predicted"/>
<reference evidence="2" key="1">
    <citation type="submission" date="2017-07" db="EMBL/GenBank/DDBJ databases">
        <title>The cable genome - Insights into the physiology and evolution of filamentous bacteria capable of sulfide oxidation via long distance electron transfer.</title>
        <authorList>
            <person name="Thorup C."/>
            <person name="Bjerg J.T."/>
            <person name="Schreiber L."/>
            <person name="Nielsen L.P."/>
            <person name="Kjeldsen K.U."/>
            <person name="Boesen T."/>
            <person name="Boggild A."/>
            <person name="Meysman F."/>
            <person name="Geelhoed J."/>
            <person name="Schramm A."/>
        </authorList>
    </citation>
    <scope>NUCLEOTIDE SEQUENCE [LARGE SCALE GENOMIC DNA]</scope>
    <source>
        <strain evidence="2">GS</strain>
    </source>
</reference>
<accession>A0A521FZ54</accession>
<evidence type="ECO:0000313" key="3">
    <source>
        <dbReference type="Proteomes" id="UP000316238"/>
    </source>
</evidence>
<keyword evidence="1" id="KW-0472">Membrane</keyword>
<dbReference type="Proteomes" id="UP000316238">
    <property type="component" value="Unassembled WGS sequence"/>
</dbReference>
<dbReference type="AlphaFoldDB" id="A0A521FZ54"/>
<keyword evidence="1" id="KW-0812">Transmembrane</keyword>
<comment type="caution">
    <text evidence="2">The sequence shown here is derived from an EMBL/GenBank/DDBJ whole genome shotgun (WGS) entry which is preliminary data.</text>
</comment>
<protein>
    <submittedName>
        <fullName evidence="2">Uncharacterized protein</fullName>
    </submittedName>
</protein>